<comment type="caution">
    <text evidence="2">The sequence shown here is derived from an EMBL/GenBank/DDBJ whole genome shotgun (WGS) entry which is preliminary data.</text>
</comment>
<organism evidence="2 3">
    <name type="scientific">Elysia crispata</name>
    <name type="common">lettuce slug</name>
    <dbReference type="NCBI Taxonomy" id="231223"/>
    <lineage>
        <taxon>Eukaryota</taxon>
        <taxon>Metazoa</taxon>
        <taxon>Spiralia</taxon>
        <taxon>Lophotrochozoa</taxon>
        <taxon>Mollusca</taxon>
        <taxon>Gastropoda</taxon>
        <taxon>Heterobranchia</taxon>
        <taxon>Euthyneura</taxon>
        <taxon>Panpulmonata</taxon>
        <taxon>Sacoglossa</taxon>
        <taxon>Placobranchoidea</taxon>
        <taxon>Plakobranchidae</taxon>
        <taxon>Elysia</taxon>
    </lineage>
</organism>
<dbReference type="Proteomes" id="UP001283361">
    <property type="component" value="Unassembled WGS sequence"/>
</dbReference>
<sequence>MGSATFEWDRAGRQSRESMGSATSEYDRAARQVWDQQHLSGIEQADKYGISDVSVIEQPDKYGISNI</sequence>
<protein>
    <submittedName>
        <fullName evidence="2">Uncharacterized protein</fullName>
    </submittedName>
</protein>
<accession>A0AAE1AHG7</accession>
<reference evidence="2" key="1">
    <citation type="journal article" date="2023" name="G3 (Bethesda)">
        <title>A reference genome for the long-term kleptoplast-retaining sea slug Elysia crispata morphotype clarki.</title>
        <authorList>
            <person name="Eastman K.E."/>
            <person name="Pendleton A.L."/>
            <person name="Shaikh M.A."/>
            <person name="Suttiyut T."/>
            <person name="Ogas R."/>
            <person name="Tomko P."/>
            <person name="Gavelis G."/>
            <person name="Widhalm J.R."/>
            <person name="Wisecaver J.H."/>
        </authorList>
    </citation>
    <scope>NUCLEOTIDE SEQUENCE</scope>
    <source>
        <strain evidence="2">ECLA1</strain>
    </source>
</reference>
<evidence type="ECO:0000313" key="2">
    <source>
        <dbReference type="EMBL" id="KAK3788044.1"/>
    </source>
</evidence>
<feature type="region of interest" description="Disordered" evidence="1">
    <location>
        <begin position="1"/>
        <end position="27"/>
    </location>
</feature>
<dbReference type="EMBL" id="JAWDGP010001802">
    <property type="protein sequence ID" value="KAK3788044.1"/>
    <property type="molecule type" value="Genomic_DNA"/>
</dbReference>
<evidence type="ECO:0000313" key="3">
    <source>
        <dbReference type="Proteomes" id="UP001283361"/>
    </source>
</evidence>
<proteinExistence type="predicted"/>
<dbReference type="AlphaFoldDB" id="A0AAE1AHG7"/>
<name>A0AAE1AHG7_9GAST</name>
<evidence type="ECO:0000256" key="1">
    <source>
        <dbReference type="SAM" id="MobiDB-lite"/>
    </source>
</evidence>
<feature type="compositionally biased region" description="Basic and acidic residues" evidence="1">
    <location>
        <begin position="7"/>
        <end position="16"/>
    </location>
</feature>
<keyword evidence="3" id="KW-1185">Reference proteome</keyword>
<gene>
    <name evidence="2" type="ORF">RRG08_051117</name>
</gene>